<evidence type="ECO:0000256" key="1">
    <source>
        <dbReference type="PROSITE-ProRule" id="PRU00169"/>
    </source>
</evidence>
<feature type="modified residue" description="4-aspartylphosphate" evidence="1">
    <location>
        <position position="62"/>
    </location>
</feature>
<evidence type="ECO:0000259" key="2">
    <source>
        <dbReference type="PROSITE" id="PS50110"/>
    </source>
</evidence>
<sequence>MTSHPPILLVEDNPLDVDLTLRAFKRRNLVNPVHVARDGEEALAWIPLWEAGETQPAVILLDLNMPRIDGLSVLRSLKTRDGLRRIPIVILTTSKEDRDINTAYDLGANSYIVKPVDFDNFLQVAQQIELYWCITNELPR</sequence>
<dbReference type="PANTHER" id="PTHR44520">
    <property type="entry name" value="RESPONSE REGULATOR RCP1-RELATED"/>
    <property type="match status" value="1"/>
</dbReference>
<evidence type="ECO:0000313" key="5">
    <source>
        <dbReference type="Proteomes" id="UP000199561"/>
    </source>
</evidence>
<name>A0A1I4NBB1_9PROT</name>
<dbReference type="SMART" id="SM00448">
    <property type="entry name" value="REC"/>
    <property type="match status" value="1"/>
</dbReference>
<dbReference type="CDD" id="cd17557">
    <property type="entry name" value="REC_Rcp-like"/>
    <property type="match status" value="1"/>
</dbReference>
<dbReference type="InterPro" id="IPR011006">
    <property type="entry name" value="CheY-like_superfamily"/>
</dbReference>
<reference evidence="4 5" key="1">
    <citation type="submission" date="2016-10" db="EMBL/GenBank/DDBJ databases">
        <authorList>
            <person name="de Groot N.N."/>
        </authorList>
    </citation>
    <scope>NUCLEOTIDE SEQUENCE [LARGE SCALE GENOMIC DNA]</scope>
    <source>
        <strain evidence="4 5">Nm146</strain>
    </source>
</reference>
<keyword evidence="1" id="KW-0597">Phosphoprotein</keyword>
<accession>A0A1I4NBB1</accession>
<dbReference type="Gene3D" id="3.40.50.2300">
    <property type="match status" value="1"/>
</dbReference>
<dbReference type="SUPFAM" id="SSF52172">
    <property type="entry name" value="CheY-like"/>
    <property type="match status" value="1"/>
</dbReference>
<gene>
    <name evidence="3" type="primary">filR</name>
    <name evidence="3" type="ORF">NMYAN_130102</name>
    <name evidence="4" type="ORF">SAMN05421880_10740</name>
</gene>
<evidence type="ECO:0000313" key="3">
    <source>
        <dbReference type="EMBL" id="CAE6494806.1"/>
    </source>
</evidence>
<dbReference type="AlphaFoldDB" id="A0A1I4NBB1"/>
<evidence type="ECO:0000313" key="4">
    <source>
        <dbReference type="EMBL" id="SFM12769.1"/>
    </source>
</evidence>
<dbReference type="EMBL" id="FOUF01000007">
    <property type="protein sequence ID" value="SFM12769.1"/>
    <property type="molecule type" value="Genomic_DNA"/>
</dbReference>
<keyword evidence="5" id="KW-1185">Reference proteome</keyword>
<organism evidence="4 5">
    <name type="scientific">Nitrosomonas nitrosa</name>
    <dbReference type="NCBI Taxonomy" id="52442"/>
    <lineage>
        <taxon>Bacteria</taxon>
        <taxon>Pseudomonadati</taxon>
        <taxon>Pseudomonadota</taxon>
        <taxon>Betaproteobacteria</taxon>
        <taxon>Nitrosomonadales</taxon>
        <taxon>Nitrosomonadaceae</taxon>
        <taxon>Nitrosomonas</taxon>
    </lineage>
</organism>
<protein>
    <submittedName>
        <fullName evidence="3">Putative methanogenesis regulatory protein FilR2</fullName>
    </submittedName>
    <submittedName>
        <fullName evidence="4">Response regulator receiver domain-containing protein</fullName>
    </submittedName>
</protein>
<dbReference type="InterPro" id="IPR052893">
    <property type="entry name" value="TCS_response_regulator"/>
</dbReference>
<dbReference type="Proteomes" id="UP000601736">
    <property type="component" value="Unassembled WGS sequence"/>
</dbReference>
<dbReference type="PROSITE" id="PS50110">
    <property type="entry name" value="RESPONSE_REGULATORY"/>
    <property type="match status" value="1"/>
</dbReference>
<dbReference type="Proteomes" id="UP000199561">
    <property type="component" value="Unassembled WGS sequence"/>
</dbReference>
<reference evidence="3" key="2">
    <citation type="submission" date="2021-02" db="EMBL/GenBank/DDBJ databases">
        <authorList>
            <person name="Han P."/>
        </authorList>
    </citation>
    <scope>NUCLEOTIDE SEQUENCE</scope>
    <source>
        <strain evidence="3">Nitrosomonas nitrosa 18-3D</strain>
    </source>
</reference>
<proteinExistence type="predicted"/>
<dbReference type="InterPro" id="IPR001789">
    <property type="entry name" value="Sig_transdc_resp-reg_receiver"/>
</dbReference>
<feature type="domain" description="Response regulatory" evidence="2">
    <location>
        <begin position="6"/>
        <end position="129"/>
    </location>
</feature>
<dbReference type="EMBL" id="CAJNAP010000005">
    <property type="protein sequence ID" value="CAE6494806.1"/>
    <property type="molecule type" value="Genomic_DNA"/>
</dbReference>
<dbReference type="RefSeq" id="WP_090667089.1">
    <property type="nucleotide sequence ID" value="NZ_CAJNAP010000005.1"/>
</dbReference>
<dbReference type="Pfam" id="PF00072">
    <property type="entry name" value="Response_reg"/>
    <property type="match status" value="1"/>
</dbReference>
<dbReference type="STRING" id="52442.SAMN05421880_10740"/>
<dbReference type="GO" id="GO:0000160">
    <property type="term" value="P:phosphorelay signal transduction system"/>
    <property type="evidence" value="ECO:0007669"/>
    <property type="project" value="InterPro"/>
</dbReference>
<dbReference type="PANTHER" id="PTHR44520:SF1">
    <property type="entry name" value="TWO-COMPONENT SYSTEM REGULATORY PROTEIN"/>
    <property type="match status" value="1"/>
</dbReference>